<keyword evidence="2" id="KW-0804">Transcription</keyword>
<evidence type="ECO:0000313" key="5">
    <source>
        <dbReference type="Proteomes" id="UP000237752"/>
    </source>
</evidence>
<dbReference type="Gene3D" id="3.40.50.880">
    <property type="match status" value="1"/>
</dbReference>
<sequence length="317" mass="34522">MVVLCFNDVQSLDITGPLEVFASANKIRRPDADDEPYECALVSAAGTVRTSSGLTLLTDKLPLNTAGIDTIVVPGGFGARHLASDDPTVRWLTRAAPRARRVATVCTGAFIAGRAGLLVGREVTTHWAYGEQLQNEFPEAAVNTDPIYRHDEDLWSSAGVTAGIDLALALVQTDLGHEASQTIARWLVMFLHRPGSQSQFAMPSWAPRARLSPIREAQNLVAADPAADHRVGVLATKVGMSERNFTRVFLREVGVSPARYVEDARVRTARVLLEKRDGTTNSIAHRCGFGTAETMRRAFIRHVGIAPDHYRGRFGNV</sequence>
<dbReference type="PANTHER" id="PTHR43130">
    <property type="entry name" value="ARAC-FAMILY TRANSCRIPTIONAL REGULATOR"/>
    <property type="match status" value="1"/>
</dbReference>
<evidence type="ECO:0000256" key="1">
    <source>
        <dbReference type="ARBA" id="ARBA00023015"/>
    </source>
</evidence>
<dbReference type="CDD" id="cd03137">
    <property type="entry name" value="GATase1_AraC_1"/>
    <property type="match status" value="1"/>
</dbReference>
<protein>
    <submittedName>
        <fullName evidence="4">Transcriptional regulator GlxA family with amidase domain</fullName>
    </submittedName>
</protein>
<dbReference type="PANTHER" id="PTHR43130:SF3">
    <property type="entry name" value="HTH-TYPE TRANSCRIPTIONAL REGULATOR RV1931C"/>
    <property type="match status" value="1"/>
</dbReference>
<dbReference type="Pfam" id="PF01965">
    <property type="entry name" value="DJ-1_PfpI"/>
    <property type="match status" value="1"/>
</dbReference>
<dbReference type="SUPFAM" id="SSF52317">
    <property type="entry name" value="Class I glutamine amidotransferase-like"/>
    <property type="match status" value="1"/>
</dbReference>
<evidence type="ECO:0000313" key="4">
    <source>
        <dbReference type="EMBL" id="PRZ43679.1"/>
    </source>
</evidence>
<reference evidence="4 5" key="1">
    <citation type="submission" date="2018-03" db="EMBL/GenBank/DDBJ databases">
        <title>Genomic Encyclopedia of Archaeal and Bacterial Type Strains, Phase II (KMG-II): from individual species to whole genera.</title>
        <authorList>
            <person name="Goeker M."/>
        </authorList>
    </citation>
    <scope>NUCLEOTIDE SEQUENCE [LARGE SCALE GENOMIC DNA]</scope>
    <source>
        <strain evidence="4 5">DSM 100065</strain>
    </source>
</reference>
<feature type="domain" description="HTH araC/xylS-type" evidence="3">
    <location>
        <begin position="215"/>
        <end position="313"/>
    </location>
</feature>
<dbReference type="InterPro" id="IPR018060">
    <property type="entry name" value="HTH_AraC"/>
</dbReference>
<name>A0A2T1A510_9ACTN</name>
<evidence type="ECO:0000256" key="2">
    <source>
        <dbReference type="ARBA" id="ARBA00023163"/>
    </source>
</evidence>
<accession>A0A2T1A510</accession>
<dbReference type="InterPro" id="IPR009057">
    <property type="entry name" value="Homeodomain-like_sf"/>
</dbReference>
<dbReference type="GO" id="GO:0003700">
    <property type="term" value="F:DNA-binding transcription factor activity"/>
    <property type="evidence" value="ECO:0007669"/>
    <property type="project" value="InterPro"/>
</dbReference>
<dbReference type="InterPro" id="IPR002818">
    <property type="entry name" value="DJ-1/PfpI"/>
</dbReference>
<keyword evidence="1" id="KW-0805">Transcription regulation</keyword>
<dbReference type="Gene3D" id="1.10.10.60">
    <property type="entry name" value="Homeodomain-like"/>
    <property type="match status" value="1"/>
</dbReference>
<evidence type="ECO:0000259" key="3">
    <source>
        <dbReference type="PROSITE" id="PS01124"/>
    </source>
</evidence>
<dbReference type="Pfam" id="PF12833">
    <property type="entry name" value="HTH_18"/>
    <property type="match status" value="1"/>
</dbReference>
<dbReference type="SUPFAM" id="SSF46689">
    <property type="entry name" value="Homeodomain-like"/>
    <property type="match status" value="2"/>
</dbReference>
<dbReference type="SMART" id="SM00342">
    <property type="entry name" value="HTH_ARAC"/>
    <property type="match status" value="1"/>
</dbReference>
<dbReference type="Proteomes" id="UP000237752">
    <property type="component" value="Unassembled WGS sequence"/>
</dbReference>
<dbReference type="GO" id="GO:0043565">
    <property type="term" value="F:sequence-specific DNA binding"/>
    <property type="evidence" value="ECO:0007669"/>
    <property type="project" value="InterPro"/>
</dbReference>
<dbReference type="InterPro" id="IPR052158">
    <property type="entry name" value="INH-QAR"/>
</dbReference>
<dbReference type="EMBL" id="PVUE01000002">
    <property type="protein sequence ID" value="PRZ43679.1"/>
    <property type="molecule type" value="Genomic_DNA"/>
</dbReference>
<keyword evidence="5" id="KW-1185">Reference proteome</keyword>
<dbReference type="AlphaFoldDB" id="A0A2T1A510"/>
<dbReference type="InterPro" id="IPR029062">
    <property type="entry name" value="Class_I_gatase-like"/>
</dbReference>
<dbReference type="PROSITE" id="PS01124">
    <property type="entry name" value="HTH_ARAC_FAMILY_2"/>
    <property type="match status" value="1"/>
</dbReference>
<proteinExistence type="predicted"/>
<gene>
    <name evidence="4" type="ORF">CLV47_102370</name>
</gene>
<comment type="caution">
    <text evidence="4">The sequence shown here is derived from an EMBL/GenBank/DDBJ whole genome shotgun (WGS) entry which is preliminary data.</text>
</comment>
<organism evidence="4 5">
    <name type="scientific">Antricoccus suffuscus</name>
    <dbReference type="NCBI Taxonomy" id="1629062"/>
    <lineage>
        <taxon>Bacteria</taxon>
        <taxon>Bacillati</taxon>
        <taxon>Actinomycetota</taxon>
        <taxon>Actinomycetes</taxon>
        <taxon>Geodermatophilales</taxon>
        <taxon>Antricoccaceae</taxon>
        <taxon>Antricoccus</taxon>
    </lineage>
</organism>